<feature type="transmembrane region" description="Helical" evidence="14">
    <location>
        <begin position="357"/>
        <end position="377"/>
    </location>
</feature>
<evidence type="ECO:0000256" key="14">
    <source>
        <dbReference type="SAM" id="Phobius"/>
    </source>
</evidence>
<sequence>MTEQTRAPSRQIAALGLPMLVGALSASLAGVVDTAMMGRFGAPELASVAASSAVFDIFSGIVLASVTGHQIMAARFAGREDPAGILRSLRTTAWFSGGIAVVLTFGCLFAGGWLTGLVAGGDPQLREIGADYLAARAPTLLLLAAFVMMTAIFNAYKKPKYGMWAGIVINALNILLDYLLIYGPGPFPRLGAAGNGLATTLSWAVGVGCLLVATRHFGLLQLLRTPASRIPIDFVTSIPKLGWPAIVSTGLDYLSVAIFFAIIGGLGAISLAGGRIAFEVMIFLFGVASAFAAAARILIGRAVGAQQVGEAKVFWRKGQLTLLVPAAILTAFIAVFPSLVARVFTGFPETVDAAADALLLVALALPLMAWTLGNVSVLRALGHTNLDMYANLAAALLIQLPVSWLLAEVGGLGLGGAFLGVLGYWLVRAAITELLSRRSMQALVPQNLERTDSQNGRLSHRDTADSGQGAGNRR</sequence>
<evidence type="ECO:0000256" key="11">
    <source>
        <dbReference type="ARBA" id="ARBA00023136"/>
    </source>
</evidence>
<dbReference type="GO" id="GO:0005886">
    <property type="term" value="C:plasma membrane"/>
    <property type="evidence" value="ECO:0007669"/>
    <property type="project" value="UniProtKB-SubCell"/>
</dbReference>
<protein>
    <recommendedName>
        <fullName evidence="4">Probable multidrug resistance protein NorM</fullName>
    </recommendedName>
    <alternativeName>
        <fullName evidence="12">Multidrug-efflux transporter</fullName>
    </alternativeName>
</protein>
<dbReference type="PANTHER" id="PTHR43298">
    <property type="entry name" value="MULTIDRUG RESISTANCE PROTEIN NORM-RELATED"/>
    <property type="match status" value="1"/>
</dbReference>
<feature type="transmembrane region" description="Helical" evidence="14">
    <location>
        <begin position="320"/>
        <end position="345"/>
    </location>
</feature>
<feature type="transmembrane region" description="Helical" evidence="14">
    <location>
        <begin position="412"/>
        <end position="431"/>
    </location>
</feature>
<proteinExistence type="inferred from homology"/>
<keyword evidence="10" id="KW-0406">Ion transport</keyword>
<comment type="similarity">
    <text evidence="3">Belongs to the multi antimicrobial extrusion (MATE) (TC 2.A.66.1) family.</text>
</comment>
<evidence type="ECO:0000256" key="10">
    <source>
        <dbReference type="ARBA" id="ARBA00023065"/>
    </source>
</evidence>
<gene>
    <name evidence="15" type="ORF">Rhe02_62780</name>
</gene>
<keyword evidence="5" id="KW-0813">Transport</keyword>
<dbReference type="Proteomes" id="UP000612899">
    <property type="component" value="Unassembled WGS sequence"/>
</dbReference>
<evidence type="ECO:0000256" key="1">
    <source>
        <dbReference type="ARBA" id="ARBA00003408"/>
    </source>
</evidence>
<reference evidence="15" key="1">
    <citation type="submission" date="2021-01" db="EMBL/GenBank/DDBJ databases">
        <title>Whole genome shotgun sequence of Rhizocola hellebori NBRC 109834.</title>
        <authorList>
            <person name="Komaki H."/>
            <person name="Tamura T."/>
        </authorList>
    </citation>
    <scope>NUCLEOTIDE SEQUENCE</scope>
    <source>
        <strain evidence="15">NBRC 109834</strain>
    </source>
</reference>
<feature type="transmembrane region" description="Helical" evidence="14">
    <location>
        <begin position="93"/>
        <end position="114"/>
    </location>
</feature>
<comment type="subcellular location">
    <subcellularLocation>
        <location evidence="2">Cell membrane</location>
        <topology evidence="2">Multi-pass membrane protein</topology>
    </subcellularLocation>
</comment>
<feature type="transmembrane region" description="Helical" evidence="14">
    <location>
        <begin position="163"/>
        <end position="181"/>
    </location>
</feature>
<keyword evidence="16" id="KW-1185">Reference proteome</keyword>
<keyword evidence="9 14" id="KW-1133">Transmembrane helix</keyword>
<dbReference type="EMBL" id="BONY01000046">
    <property type="protein sequence ID" value="GIH08211.1"/>
    <property type="molecule type" value="Genomic_DNA"/>
</dbReference>
<comment type="function">
    <text evidence="1">Multidrug efflux pump.</text>
</comment>
<feature type="transmembrane region" description="Helical" evidence="14">
    <location>
        <begin position="389"/>
        <end position="406"/>
    </location>
</feature>
<feature type="transmembrane region" description="Helical" evidence="14">
    <location>
        <begin position="134"/>
        <end position="156"/>
    </location>
</feature>
<evidence type="ECO:0000256" key="9">
    <source>
        <dbReference type="ARBA" id="ARBA00022989"/>
    </source>
</evidence>
<dbReference type="NCBIfam" id="TIGR00797">
    <property type="entry name" value="matE"/>
    <property type="match status" value="1"/>
</dbReference>
<evidence type="ECO:0000256" key="7">
    <source>
        <dbReference type="ARBA" id="ARBA00022475"/>
    </source>
</evidence>
<organism evidence="15 16">
    <name type="scientific">Rhizocola hellebori</name>
    <dbReference type="NCBI Taxonomy" id="1392758"/>
    <lineage>
        <taxon>Bacteria</taxon>
        <taxon>Bacillati</taxon>
        <taxon>Actinomycetota</taxon>
        <taxon>Actinomycetes</taxon>
        <taxon>Micromonosporales</taxon>
        <taxon>Micromonosporaceae</taxon>
        <taxon>Rhizocola</taxon>
    </lineage>
</organism>
<evidence type="ECO:0000256" key="13">
    <source>
        <dbReference type="SAM" id="MobiDB-lite"/>
    </source>
</evidence>
<dbReference type="InterPro" id="IPR002528">
    <property type="entry name" value="MATE_fam"/>
</dbReference>
<feature type="transmembrane region" description="Helical" evidence="14">
    <location>
        <begin position="276"/>
        <end position="299"/>
    </location>
</feature>
<dbReference type="AlphaFoldDB" id="A0A8J3QFA3"/>
<feature type="region of interest" description="Disordered" evidence="13">
    <location>
        <begin position="450"/>
        <end position="474"/>
    </location>
</feature>
<evidence type="ECO:0000256" key="12">
    <source>
        <dbReference type="ARBA" id="ARBA00031636"/>
    </source>
</evidence>
<accession>A0A8J3QFA3</accession>
<name>A0A8J3QFA3_9ACTN</name>
<dbReference type="PANTHER" id="PTHR43298:SF2">
    <property type="entry name" value="FMN_FAD EXPORTER YEEO-RELATED"/>
    <property type="match status" value="1"/>
</dbReference>
<dbReference type="InterPro" id="IPR048279">
    <property type="entry name" value="MdtK-like"/>
</dbReference>
<keyword evidence="6" id="KW-0050">Antiport</keyword>
<dbReference type="InterPro" id="IPR050222">
    <property type="entry name" value="MATE_MdtK"/>
</dbReference>
<feature type="transmembrane region" description="Helical" evidence="14">
    <location>
        <begin position="241"/>
        <end position="270"/>
    </location>
</feature>
<dbReference type="GO" id="GO:0015297">
    <property type="term" value="F:antiporter activity"/>
    <property type="evidence" value="ECO:0007669"/>
    <property type="project" value="UniProtKB-KW"/>
</dbReference>
<evidence type="ECO:0000313" key="15">
    <source>
        <dbReference type="EMBL" id="GIH08211.1"/>
    </source>
</evidence>
<evidence type="ECO:0000256" key="8">
    <source>
        <dbReference type="ARBA" id="ARBA00022692"/>
    </source>
</evidence>
<feature type="transmembrane region" description="Helical" evidence="14">
    <location>
        <begin position="12"/>
        <end position="32"/>
    </location>
</feature>
<keyword evidence="8 14" id="KW-0812">Transmembrane</keyword>
<evidence type="ECO:0000256" key="5">
    <source>
        <dbReference type="ARBA" id="ARBA00022448"/>
    </source>
</evidence>
<dbReference type="RefSeq" id="WP_203911973.1">
    <property type="nucleotide sequence ID" value="NZ_BONY01000046.1"/>
</dbReference>
<dbReference type="GO" id="GO:0006811">
    <property type="term" value="P:monoatomic ion transport"/>
    <property type="evidence" value="ECO:0007669"/>
    <property type="project" value="UniProtKB-KW"/>
</dbReference>
<evidence type="ECO:0000256" key="4">
    <source>
        <dbReference type="ARBA" id="ARBA00020268"/>
    </source>
</evidence>
<evidence type="ECO:0000313" key="16">
    <source>
        <dbReference type="Proteomes" id="UP000612899"/>
    </source>
</evidence>
<evidence type="ECO:0000256" key="6">
    <source>
        <dbReference type="ARBA" id="ARBA00022449"/>
    </source>
</evidence>
<feature type="transmembrane region" description="Helical" evidence="14">
    <location>
        <begin position="201"/>
        <end position="220"/>
    </location>
</feature>
<evidence type="ECO:0000256" key="2">
    <source>
        <dbReference type="ARBA" id="ARBA00004651"/>
    </source>
</evidence>
<dbReference type="Pfam" id="PF01554">
    <property type="entry name" value="MatE"/>
    <property type="match status" value="2"/>
</dbReference>
<keyword evidence="7" id="KW-1003">Cell membrane</keyword>
<evidence type="ECO:0000256" key="3">
    <source>
        <dbReference type="ARBA" id="ARBA00010199"/>
    </source>
</evidence>
<comment type="caution">
    <text evidence="15">The sequence shown here is derived from an EMBL/GenBank/DDBJ whole genome shotgun (WGS) entry which is preliminary data.</text>
</comment>
<feature type="transmembrane region" description="Helical" evidence="14">
    <location>
        <begin position="52"/>
        <end position="72"/>
    </location>
</feature>
<dbReference type="PIRSF" id="PIRSF006603">
    <property type="entry name" value="DinF"/>
    <property type="match status" value="1"/>
</dbReference>
<dbReference type="GO" id="GO:0042910">
    <property type="term" value="F:xenobiotic transmembrane transporter activity"/>
    <property type="evidence" value="ECO:0007669"/>
    <property type="project" value="InterPro"/>
</dbReference>
<keyword evidence="11 14" id="KW-0472">Membrane</keyword>